<dbReference type="EMBL" id="LGRX02009021">
    <property type="protein sequence ID" value="KAK3272357.1"/>
    <property type="molecule type" value="Genomic_DNA"/>
</dbReference>
<dbReference type="SUPFAM" id="SSF51735">
    <property type="entry name" value="NAD(P)-binding Rossmann-fold domains"/>
    <property type="match status" value="1"/>
</dbReference>
<dbReference type="Gene3D" id="3.40.50.720">
    <property type="entry name" value="NAD(P)-binding Rossmann-like Domain"/>
    <property type="match status" value="1"/>
</dbReference>
<sequence length="349" mass="38076">MLRGKEERFHGDEKNVHAIFTRMVVALREAFVAEDGQVGDLFALDNANITMEADWTVRNKVCIVTGGNSGIGKEVAAGLAAEGAHVLIGCRDQDKCEIAKRDILSRFHPGVGISGSCTVTCLPLDLSSMESIDTFVDNVRRDSGRCAVLVNNAGVMGLHSSGSEATQDPHFVTNHVGTFRLTEQLLTRTQFAEESRVVTVGSRAHHQGSISIENGRVAGCPKNWYGAYARSKLANCLFTRELQRRQNAEGRHLDAFTVSPGRVNTSIFSNIRPKFVRWVATSLAARVFQTPEQGAQTVLYAATSPTLTGRGGLYLHNCAVARTSRRAQDDDVARALWEATEHLIHGESK</sequence>
<protein>
    <submittedName>
        <fullName evidence="2">Uncharacterized protein</fullName>
    </submittedName>
</protein>
<name>A0AAE0L5A4_9CHLO</name>
<dbReference type="Proteomes" id="UP001190700">
    <property type="component" value="Unassembled WGS sequence"/>
</dbReference>
<dbReference type="PRINTS" id="PR00081">
    <property type="entry name" value="GDHRDH"/>
</dbReference>
<dbReference type="InterPro" id="IPR002347">
    <property type="entry name" value="SDR_fam"/>
</dbReference>
<comment type="caution">
    <text evidence="2">The sequence shown here is derived from an EMBL/GenBank/DDBJ whole genome shotgun (WGS) entry which is preliminary data.</text>
</comment>
<evidence type="ECO:0000313" key="3">
    <source>
        <dbReference type="Proteomes" id="UP001190700"/>
    </source>
</evidence>
<keyword evidence="3" id="KW-1185">Reference proteome</keyword>
<dbReference type="PANTHER" id="PTHR43157">
    <property type="entry name" value="PHOSPHATIDYLINOSITOL-GLYCAN BIOSYNTHESIS CLASS F PROTEIN-RELATED"/>
    <property type="match status" value="1"/>
</dbReference>
<organism evidence="2 3">
    <name type="scientific">Cymbomonas tetramitiformis</name>
    <dbReference type="NCBI Taxonomy" id="36881"/>
    <lineage>
        <taxon>Eukaryota</taxon>
        <taxon>Viridiplantae</taxon>
        <taxon>Chlorophyta</taxon>
        <taxon>Pyramimonadophyceae</taxon>
        <taxon>Pyramimonadales</taxon>
        <taxon>Pyramimonadaceae</taxon>
        <taxon>Cymbomonas</taxon>
    </lineage>
</organism>
<evidence type="ECO:0000313" key="2">
    <source>
        <dbReference type="EMBL" id="KAK3272357.1"/>
    </source>
</evidence>
<accession>A0AAE0L5A4</accession>
<dbReference type="GO" id="GO:0016491">
    <property type="term" value="F:oxidoreductase activity"/>
    <property type="evidence" value="ECO:0007669"/>
    <property type="project" value="UniProtKB-KW"/>
</dbReference>
<proteinExistence type="predicted"/>
<dbReference type="PANTHER" id="PTHR43157:SF31">
    <property type="entry name" value="PHOSPHATIDYLINOSITOL-GLYCAN BIOSYNTHESIS CLASS F PROTEIN"/>
    <property type="match status" value="1"/>
</dbReference>
<dbReference type="InterPro" id="IPR036291">
    <property type="entry name" value="NAD(P)-bd_dom_sf"/>
</dbReference>
<reference evidence="2 3" key="1">
    <citation type="journal article" date="2015" name="Genome Biol. Evol.">
        <title>Comparative Genomics of a Bacterivorous Green Alga Reveals Evolutionary Causalities and Consequences of Phago-Mixotrophic Mode of Nutrition.</title>
        <authorList>
            <person name="Burns J.A."/>
            <person name="Paasch A."/>
            <person name="Narechania A."/>
            <person name="Kim E."/>
        </authorList>
    </citation>
    <scope>NUCLEOTIDE SEQUENCE [LARGE SCALE GENOMIC DNA]</scope>
    <source>
        <strain evidence="2 3">PLY_AMNH</strain>
    </source>
</reference>
<evidence type="ECO:0000256" key="1">
    <source>
        <dbReference type="ARBA" id="ARBA00023002"/>
    </source>
</evidence>
<gene>
    <name evidence="2" type="ORF">CYMTET_19345</name>
</gene>
<dbReference type="AlphaFoldDB" id="A0AAE0L5A4"/>
<keyword evidence="1" id="KW-0560">Oxidoreductase</keyword>
<dbReference type="Pfam" id="PF00106">
    <property type="entry name" value="adh_short"/>
    <property type="match status" value="1"/>
</dbReference>